<dbReference type="EMBL" id="MHLO01000036">
    <property type="protein sequence ID" value="OGZ11212.1"/>
    <property type="molecule type" value="Genomic_DNA"/>
</dbReference>
<comment type="caution">
    <text evidence="1">The sequence shown here is derived from an EMBL/GenBank/DDBJ whole genome shotgun (WGS) entry which is preliminary data.</text>
</comment>
<name>A0A1G2DCR5_9BACT</name>
<sequence length="172" mass="20082">MSFFNFLTFFKKNPPQNLGANLDTRSPYEKLRDYKIEEIVASAVVVEWKEMLPSEVRQFPVQNQNQKSDCVAETRRKLYRILFKVNRGLDLDFSAARSMGLVCGGIIVPGPIFQDIFQFPCVQEQHTVGGHLPIRNSYFHLQVYQQTAWVHLVAIHTNWRIFFFLLLQQRCA</sequence>
<evidence type="ECO:0000313" key="2">
    <source>
        <dbReference type="Proteomes" id="UP000178636"/>
    </source>
</evidence>
<gene>
    <name evidence="1" type="ORF">A3C93_03540</name>
</gene>
<protein>
    <submittedName>
        <fullName evidence="1">Uncharacterized protein</fullName>
    </submittedName>
</protein>
<evidence type="ECO:0000313" key="1">
    <source>
        <dbReference type="EMBL" id="OGZ11212.1"/>
    </source>
</evidence>
<dbReference type="Proteomes" id="UP000178636">
    <property type="component" value="Unassembled WGS sequence"/>
</dbReference>
<proteinExistence type="predicted"/>
<dbReference type="AlphaFoldDB" id="A0A1G2DCR5"/>
<organism evidence="1 2">
    <name type="scientific">Candidatus Lloydbacteria bacterium RIFCSPHIGHO2_02_FULL_54_17</name>
    <dbReference type="NCBI Taxonomy" id="1798664"/>
    <lineage>
        <taxon>Bacteria</taxon>
        <taxon>Candidatus Lloydiibacteriota</taxon>
    </lineage>
</organism>
<reference evidence="1 2" key="1">
    <citation type="journal article" date="2016" name="Nat. Commun.">
        <title>Thousands of microbial genomes shed light on interconnected biogeochemical processes in an aquifer system.</title>
        <authorList>
            <person name="Anantharaman K."/>
            <person name="Brown C.T."/>
            <person name="Hug L.A."/>
            <person name="Sharon I."/>
            <person name="Castelle C.J."/>
            <person name="Probst A.J."/>
            <person name="Thomas B.C."/>
            <person name="Singh A."/>
            <person name="Wilkins M.J."/>
            <person name="Karaoz U."/>
            <person name="Brodie E.L."/>
            <person name="Williams K.H."/>
            <person name="Hubbard S.S."/>
            <person name="Banfield J.F."/>
        </authorList>
    </citation>
    <scope>NUCLEOTIDE SEQUENCE [LARGE SCALE GENOMIC DNA]</scope>
</reference>
<accession>A0A1G2DCR5</accession>